<feature type="compositionally biased region" description="Acidic residues" evidence="1">
    <location>
        <begin position="680"/>
        <end position="695"/>
    </location>
</feature>
<proteinExistence type="predicted"/>
<feature type="region of interest" description="Disordered" evidence="1">
    <location>
        <begin position="947"/>
        <end position="981"/>
    </location>
</feature>
<sequence>MRNVKLRPRVRRDAFFIFEQRAVCSGPTAGQMRGGRRRGGGDPPSSGEAVTQEQSKMALRKQKLIDVASESQQEEDSQEGEAADEQDELSTSLLATSTAREKRQRERESKSKPKEMSEEEMMDLALRLSEQEASATALRRQQEEEEAMMKAIKESMVGQTQACRTPKSTSQPADVSLRLCSRRKLAYSNGKTTLAVDRGPSEDDCLQGSGDGDNRNLKRKRKAGSPLPEMPNLSQTQKVYSQASPCSSESLPALPDSPQSSDSTQIEGSQLRRSPVFPLTGCRAEVRIGRLSQDLLDTCRSSGFVLCSQNGSNATQKSPRPESPTFPESDLASRPKSPALSSADPDDSDEIEPSPECVKSPVFGRNAQHERSPSTRRPRDAVHGQDGENSGFSFSSQDSLTPSVRPTSPVFPQSPGIPPSERLAFPQSPYRGQTEPSHAHSESPVFELQQQRCESPPANRKDGQSRADRLKASESDELSGQAKAPNPAESQLTSNMTLVWSDGDEEVTPTGSPSPVFPEETSVHQAESPAASLSHMAASSGATGSNCSLHPQSSSSKQTLPETSSKSGTEELQPDHSRMLSSVGSGESADSTTVHYYWGVPFCPRGLDPDTYTQVIVAQMEVYEKTLKRAQRRLLRKAEWGEAVLPQTEKSPSHESPTGSPQRHTARRRGLRLRSKTQDEAADTPTAEEGEDEEEQTKTENKEEEEKEEGDKEAMDAEDCEVCPETQLSGDSSQDLTLVCDAEAQPAAKSPEIQMILHADPAARSESEVEEVEADAPTGGKMEADVPVGSSESGAGQPASREEVQEDGGDPDVEEIKDQAASPGPEPAVVPRSPETAVDCPLCQASFPASRIEMHAAYCDGEVAVVEERRPAVDCIQVTPRRKRACRVSNEDTNDGADVGRNQEKCYICQRAVPLKEYSRHTELCIQRHGSKTAARGNLLLALDQTESRDSDAGPSGSKVLPGDVIDLRDDDDEEEEVSAFRVSNSPIRSFTPISEAADCLIDFKKQQRTKKPYQRRR</sequence>
<reference evidence="2" key="3">
    <citation type="submission" date="2025-09" db="UniProtKB">
        <authorList>
            <consortium name="Ensembl"/>
        </authorList>
    </citation>
    <scope>IDENTIFICATION</scope>
</reference>
<dbReference type="Ensembl" id="ENSONIT00000082360.1">
    <property type="protein sequence ID" value="ENSONIP00000065652.1"/>
    <property type="gene ID" value="ENSONIG00000016399.2"/>
</dbReference>
<dbReference type="InParanoid" id="A0A669E402"/>
<feature type="compositionally biased region" description="Basic and acidic residues" evidence="1">
    <location>
        <begin position="367"/>
        <end position="386"/>
    </location>
</feature>
<feature type="compositionally biased region" description="Basic and acidic residues" evidence="1">
    <location>
        <begin position="459"/>
        <end position="474"/>
    </location>
</feature>
<dbReference type="GeneTree" id="ENSGT00390000007635"/>
<reference evidence="3" key="1">
    <citation type="submission" date="2012-01" db="EMBL/GenBank/DDBJ databases">
        <title>The Genome Sequence of Oreochromis niloticus (Nile Tilapia).</title>
        <authorList>
            <consortium name="Broad Institute Genome Assembly Team"/>
            <consortium name="Broad Institute Sequencing Platform"/>
            <person name="Di Palma F."/>
            <person name="Johnson J."/>
            <person name="Lander E.S."/>
            <person name="Lindblad-Toh K."/>
        </authorList>
    </citation>
    <scope>NUCLEOTIDE SEQUENCE [LARGE SCALE GENOMIC DNA]</scope>
</reference>
<dbReference type="GO" id="GO:0045739">
    <property type="term" value="P:positive regulation of DNA repair"/>
    <property type="evidence" value="ECO:0007669"/>
    <property type="project" value="TreeGrafter"/>
</dbReference>
<feature type="compositionally biased region" description="Acidic residues" evidence="1">
    <location>
        <begin position="344"/>
        <end position="353"/>
    </location>
</feature>
<organism evidence="2 3">
    <name type="scientific">Oreochromis niloticus</name>
    <name type="common">Nile tilapia</name>
    <name type="synonym">Tilapia nilotica</name>
    <dbReference type="NCBI Taxonomy" id="8128"/>
    <lineage>
        <taxon>Eukaryota</taxon>
        <taxon>Metazoa</taxon>
        <taxon>Chordata</taxon>
        <taxon>Craniata</taxon>
        <taxon>Vertebrata</taxon>
        <taxon>Euteleostomi</taxon>
        <taxon>Actinopterygii</taxon>
        <taxon>Neopterygii</taxon>
        <taxon>Teleostei</taxon>
        <taxon>Neoteleostei</taxon>
        <taxon>Acanthomorphata</taxon>
        <taxon>Ovalentaria</taxon>
        <taxon>Cichlomorphae</taxon>
        <taxon>Cichliformes</taxon>
        <taxon>Cichlidae</taxon>
        <taxon>African cichlids</taxon>
        <taxon>Pseudocrenilabrinae</taxon>
        <taxon>Oreochromini</taxon>
        <taxon>Oreochromis</taxon>
    </lineage>
</organism>
<feature type="compositionally biased region" description="Acidic residues" evidence="1">
    <location>
        <begin position="969"/>
        <end position="978"/>
    </location>
</feature>
<feature type="region of interest" description="Disordered" evidence="1">
    <location>
        <begin position="307"/>
        <end position="590"/>
    </location>
</feature>
<protein>
    <submittedName>
        <fullName evidence="2">Uncharacterized protein</fullName>
    </submittedName>
</protein>
<dbReference type="InterPro" id="IPR038868">
    <property type="entry name" value="RAP80"/>
</dbReference>
<dbReference type="AlphaFoldDB" id="A0A669E402"/>
<feature type="region of interest" description="Disordered" evidence="1">
    <location>
        <begin position="746"/>
        <end position="833"/>
    </location>
</feature>
<feature type="compositionally biased region" description="Polar residues" evidence="1">
    <location>
        <begin position="89"/>
        <end position="98"/>
    </location>
</feature>
<dbReference type="CDD" id="cd20912">
    <property type="entry name" value="AIR_RAP80-like"/>
    <property type="match status" value="1"/>
</dbReference>
<dbReference type="GO" id="GO:0070531">
    <property type="term" value="C:BRCA1-A complex"/>
    <property type="evidence" value="ECO:0007669"/>
    <property type="project" value="InterPro"/>
</dbReference>
<dbReference type="GO" id="GO:0006302">
    <property type="term" value="P:double-strand break repair"/>
    <property type="evidence" value="ECO:0007669"/>
    <property type="project" value="InterPro"/>
</dbReference>
<feature type="compositionally biased region" description="Basic residues" evidence="1">
    <location>
        <begin position="664"/>
        <end position="675"/>
    </location>
</feature>
<keyword evidence="3" id="KW-1185">Reference proteome</keyword>
<feature type="compositionally biased region" description="Acidic residues" evidence="1">
    <location>
        <begin position="804"/>
        <end position="815"/>
    </location>
</feature>
<reference evidence="2" key="2">
    <citation type="submission" date="2025-08" db="UniProtKB">
        <authorList>
            <consortium name="Ensembl"/>
        </authorList>
    </citation>
    <scope>IDENTIFICATION</scope>
</reference>
<feature type="region of interest" description="Disordered" evidence="1">
    <location>
        <begin position="153"/>
        <end position="176"/>
    </location>
</feature>
<evidence type="ECO:0000313" key="2">
    <source>
        <dbReference type="Ensembl" id="ENSONIP00000065652.1"/>
    </source>
</evidence>
<feature type="compositionally biased region" description="Acidic residues" evidence="1">
    <location>
        <begin position="72"/>
        <end position="88"/>
    </location>
</feature>
<feature type="compositionally biased region" description="Polar residues" evidence="1">
    <location>
        <begin position="648"/>
        <end position="663"/>
    </location>
</feature>
<gene>
    <name evidence="2" type="primary">uimc1</name>
</gene>
<name>A0A669E402_ORENI</name>
<feature type="compositionally biased region" description="Polar residues" evidence="1">
    <location>
        <begin position="540"/>
        <end position="567"/>
    </location>
</feature>
<dbReference type="OMA" id="PVTEIEM"/>
<dbReference type="InterPro" id="IPR003903">
    <property type="entry name" value="UIM_dom"/>
</dbReference>
<feature type="region of interest" description="Disordered" evidence="1">
    <location>
        <begin position="189"/>
        <end position="279"/>
    </location>
</feature>
<feature type="compositionally biased region" description="Polar residues" evidence="1">
    <location>
        <begin position="257"/>
        <end position="272"/>
    </location>
</feature>
<feature type="region of interest" description="Disordered" evidence="1">
    <location>
        <begin position="639"/>
        <end position="734"/>
    </location>
</feature>
<feature type="compositionally biased region" description="Basic and acidic residues" evidence="1">
    <location>
        <begin position="99"/>
        <end position="116"/>
    </location>
</feature>
<dbReference type="PANTHER" id="PTHR15932:SF2">
    <property type="entry name" value="BRCA1-A COMPLEX SUBUNIT RAP80"/>
    <property type="match status" value="1"/>
</dbReference>
<dbReference type="Gene3D" id="6.10.250.1800">
    <property type="match status" value="1"/>
</dbReference>
<dbReference type="PANTHER" id="PTHR15932">
    <property type="entry name" value="UBIQUITIN INTERACTION MOTIF-CONTAINING PROTEIN 1"/>
    <property type="match status" value="1"/>
</dbReference>
<feature type="compositionally biased region" description="Polar residues" evidence="1">
    <location>
        <begin position="307"/>
        <end position="318"/>
    </location>
</feature>
<dbReference type="GO" id="GO:0070530">
    <property type="term" value="F:K63-linked polyubiquitin modification-dependent protein binding"/>
    <property type="evidence" value="ECO:0007669"/>
    <property type="project" value="InterPro"/>
</dbReference>
<dbReference type="GO" id="GO:0042393">
    <property type="term" value="F:histone binding"/>
    <property type="evidence" value="ECO:0007669"/>
    <property type="project" value="TreeGrafter"/>
</dbReference>
<feature type="compositionally biased region" description="Polar residues" evidence="1">
    <location>
        <begin position="157"/>
        <end position="173"/>
    </location>
</feature>
<accession>A0A669E402</accession>
<evidence type="ECO:0000313" key="3">
    <source>
        <dbReference type="Proteomes" id="UP000005207"/>
    </source>
</evidence>
<dbReference type="Proteomes" id="UP000005207">
    <property type="component" value="Linkage group LG10"/>
</dbReference>
<feature type="compositionally biased region" description="Polar residues" evidence="1">
    <location>
        <begin position="579"/>
        <end position="590"/>
    </location>
</feature>
<feature type="compositionally biased region" description="Polar residues" evidence="1">
    <location>
        <begin position="387"/>
        <end position="406"/>
    </location>
</feature>
<feature type="compositionally biased region" description="Polar residues" evidence="1">
    <location>
        <begin position="488"/>
        <end position="498"/>
    </location>
</feature>
<feature type="region of interest" description="Disordered" evidence="1">
    <location>
        <begin position="23"/>
        <end position="124"/>
    </location>
</feature>
<evidence type="ECO:0000256" key="1">
    <source>
        <dbReference type="SAM" id="MobiDB-lite"/>
    </source>
</evidence>
<feature type="compositionally biased region" description="Polar residues" evidence="1">
    <location>
        <begin position="232"/>
        <end position="250"/>
    </location>
</feature>
<dbReference type="PROSITE" id="PS50330">
    <property type="entry name" value="UIM"/>
    <property type="match status" value="1"/>
</dbReference>